<dbReference type="InterPro" id="IPR016163">
    <property type="entry name" value="Ald_DH_C"/>
</dbReference>
<dbReference type="Gene3D" id="3.40.605.10">
    <property type="entry name" value="Aldehyde Dehydrogenase, Chain A, domain 1"/>
    <property type="match status" value="1"/>
</dbReference>
<dbReference type="Proteomes" id="UP001273209">
    <property type="component" value="Unassembled WGS sequence"/>
</dbReference>
<dbReference type="InterPro" id="IPR016162">
    <property type="entry name" value="Ald_DH_N"/>
</dbReference>
<dbReference type="Pfam" id="PF00171">
    <property type="entry name" value="Aldedh"/>
    <property type="match status" value="1"/>
</dbReference>
<keyword evidence="4" id="KW-1185">Reference proteome</keyword>
<dbReference type="RefSeq" id="XP_062759811.1">
    <property type="nucleotide sequence ID" value="XM_062895546.1"/>
</dbReference>
<dbReference type="PANTHER" id="PTHR43217">
    <property type="entry name" value="SUCCINATE SEMIALDEHYDE DEHYDROGENASE [NAD(P)+] SAD"/>
    <property type="match status" value="1"/>
</dbReference>
<evidence type="ECO:0000259" key="2">
    <source>
        <dbReference type="Pfam" id="PF00171"/>
    </source>
</evidence>
<comment type="caution">
    <text evidence="3">The sequence shown here is derived from an EMBL/GenBank/DDBJ whole genome shotgun (WGS) entry which is preliminary data.</text>
</comment>
<dbReference type="SUPFAM" id="SSF53720">
    <property type="entry name" value="ALDH-like"/>
    <property type="match status" value="1"/>
</dbReference>
<dbReference type="EMBL" id="JAWRVG010000003">
    <property type="protein sequence ID" value="KAK4083810.1"/>
    <property type="molecule type" value="Genomic_DNA"/>
</dbReference>
<gene>
    <name evidence="3" type="ORF">Triagg1_1472</name>
</gene>
<sequence>MAGNVLVVKPAPGVSQSSLALIKIFREAGLPEEALSLTFATVPQIHRMIGDFRVRGVTFTGSSRAGSAIAESAGRHLKKVVLELGGSDPFIILPDAPLQDAIDMAVEGRLHNTGQACIGTKRVIVVGKERGELVLRDMQEGMASLQAGDPRDSSTTVGPVVSERALLGLLEQIEVAERSGGAVALGGRRIARPGFYLEPTILTNISQTNPATKQEFFGPVVSLYVVDSEKEAVELANGTELGLGSSIISKDVEHAKEIADKLEVGMVFINGIAYSSLELPCGRVKNFGKELSRIGFHEFVNKKLVRVAKKF</sequence>
<dbReference type="InterPro" id="IPR016161">
    <property type="entry name" value="Ald_DH/histidinol_DH"/>
</dbReference>
<accession>A0AAE1IIU3</accession>
<dbReference type="InterPro" id="IPR047110">
    <property type="entry name" value="GABD/Sad-like"/>
</dbReference>
<keyword evidence="1" id="KW-0560">Oxidoreductase</keyword>
<evidence type="ECO:0000256" key="1">
    <source>
        <dbReference type="ARBA" id="ARBA00023002"/>
    </source>
</evidence>
<dbReference type="PROSITE" id="PS00070">
    <property type="entry name" value="ALDEHYDE_DEHYDR_CYS"/>
    <property type="match status" value="1"/>
</dbReference>
<feature type="domain" description="Aldehyde dehydrogenase" evidence="2">
    <location>
        <begin position="1"/>
        <end position="305"/>
    </location>
</feature>
<dbReference type="GeneID" id="87915451"/>
<evidence type="ECO:0000313" key="4">
    <source>
        <dbReference type="Proteomes" id="UP001273209"/>
    </source>
</evidence>
<reference evidence="3" key="1">
    <citation type="submission" date="2023-11" db="EMBL/GenBank/DDBJ databases">
        <title>The genome sequences of three competitors of mushroom-forming fungi.</title>
        <authorList>
            <person name="Beijen E."/>
            <person name="Ohm R.A."/>
        </authorList>
    </citation>
    <scope>NUCLEOTIDE SEQUENCE</scope>
    <source>
        <strain evidence="3">CBS 100526</strain>
    </source>
</reference>
<organism evidence="3 4">
    <name type="scientific">Trichoderma aggressivum f. europaeum</name>
    <dbReference type="NCBI Taxonomy" id="173218"/>
    <lineage>
        <taxon>Eukaryota</taxon>
        <taxon>Fungi</taxon>
        <taxon>Dikarya</taxon>
        <taxon>Ascomycota</taxon>
        <taxon>Pezizomycotina</taxon>
        <taxon>Sordariomycetes</taxon>
        <taxon>Hypocreomycetidae</taxon>
        <taxon>Hypocreales</taxon>
        <taxon>Hypocreaceae</taxon>
        <taxon>Trichoderma</taxon>
    </lineage>
</organism>
<proteinExistence type="predicted"/>
<dbReference type="InterPro" id="IPR015590">
    <property type="entry name" value="Aldehyde_DH_dom"/>
</dbReference>
<dbReference type="PANTHER" id="PTHR43217:SF2">
    <property type="entry name" value="SUCCINATE-SEMIALDEHYDE DEHYDROGENASE [NADP(+)]"/>
    <property type="match status" value="1"/>
</dbReference>
<evidence type="ECO:0000313" key="3">
    <source>
        <dbReference type="EMBL" id="KAK4083810.1"/>
    </source>
</evidence>
<dbReference type="InterPro" id="IPR016160">
    <property type="entry name" value="Ald_DH_CS_CYS"/>
</dbReference>
<name>A0AAE1IIU3_9HYPO</name>
<dbReference type="Gene3D" id="3.40.309.10">
    <property type="entry name" value="Aldehyde Dehydrogenase, Chain A, domain 2"/>
    <property type="match status" value="1"/>
</dbReference>
<dbReference type="GO" id="GO:0004777">
    <property type="term" value="F:succinate-semialdehyde dehydrogenase (NAD+) activity"/>
    <property type="evidence" value="ECO:0007669"/>
    <property type="project" value="TreeGrafter"/>
</dbReference>
<protein>
    <recommendedName>
        <fullName evidence="2">Aldehyde dehydrogenase domain-containing protein</fullName>
    </recommendedName>
</protein>
<dbReference type="AlphaFoldDB" id="A0AAE1IIU3"/>